<organism evidence="2 3">
    <name type="scientific">Dendrothele bispora (strain CBS 962.96)</name>
    <dbReference type="NCBI Taxonomy" id="1314807"/>
    <lineage>
        <taxon>Eukaryota</taxon>
        <taxon>Fungi</taxon>
        <taxon>Dikarya</taxon>
        <taxon>Basidiomycota</taxon>
        <taxon>Agaricomycotina</taxon>
        <taxon>Agaricomycetes</taxon>
        <taxon>Agaricomycetidae</taxon>
        <taxon>Agaricales</taxon>
        <taxon>Agaricales incertae sedis</taxon>
        <taxon>Dendrothele</taxon>
    </lineage>
</organism>
<name>A0A4S8MGS2_DENBC</name>
<evidence type="ECO:0000313" key="3">
    <source>
        <dbReference type="Proteomes" id="UP000297245"/>
    </source>
</evidence>
<dbReference type="AlphaFoldDB" id="A0A4S8MGS2"/>
<feature type="compositionally biased region" description="Polar residues" evidence="1">
    <location>
        <begin position="67"/>
        <end position="78"/>
    </location>
</feature>
<sequence>MTPPPLKISTDPISSSPSESNLRTGSDSSPASPTTTMYFDSAFASTFSASELNFSSLRSSKSPRRGSISTRSHSNSPADVSFVGFPLSCGGSHSTAATATASSTGGSKFPTVWQDTTMNAAVVLIASNLQKP</sequence>
<proteinExistence type="predicted"/>
<keyword evidence="3" id="KW-1185">Reference proteome</keyword>
<gene>
    <name evidence="2" type="ORF">K435DRAFT_963529</name>
</gene>
<reference evidence="2 3" key="1">
    <citation type="journal article" date="2019" name="Nat. Ecol. Evol.">
        <title>Megaphylogeny resolves global patterns of mushroom evolution.</title>
        <authorList>
            <person name="Varga T."/>
            <person name="Krizsan K."/>
            <person name="Foldi C."/>
            <person name="Dima B."/>
            <person name="Sanchez-Garcia M."/>
            <person name="Sanchez-Ramirez S."/>
            <person name="Szollosi G.J."/>
            <person name="Szarkandi J.G."/>
            <person name="Papp V."/>
            <person name="Albert L."/>
            <person name="Andreopoulos W."/>
            <person name="Angelini C."/>
            <person name="Antonin V."/>
            <person name="Barry K.W."/>
            <person name="Bougher N.L."/>
            <person name="Buchanan P."/>
            <person name="Buyck B."/>
            <person name="Bense V."/>
            <person name="Catcheside P."/>
            <person name="Chovatia M."/>
            <person name="Cooper J."/>
            <person name="Damon W."/>
            <person name="Desjardin D."/>
            <person name="Finy P."/>
            <person name="Geml J."/>
            <person name="Haridas S."/>
            <person name="Hughes K."/>
            <person name="Justo A."/>
            <person name="Karasinski D."/>
            <person name="Kautmanova I."/>
            <person name="Kiss B."/>
            <person name="Kocsube S."/>
            <person name="Kotiranta H."/>
            <person name="LaButti K.M."/>
            <person name="Lechner B.E."/>
            <person name="Liimatainen K."/>
            <person name="Lipzen A."/>
            <person name="Lukacs Z."/>
            <person name="Mihaltcheva S."/>
            <person name="Morgado L.N."/>
            <person name="Niskanen T."/>
            <person name="Noordeloos M.E."/>
            <person name="Ohm R.A."/>
            <person name="Ortiz-Santana B."/>
            <person name="Ovrebo C."/>
            <person name="Racz N."/>
            <person name="Riley R."/>
            <person name="Savchenko A."/>
            <person name="Shiryaev A."/>
            <person name="Soop K."/>
            <person name="Spirin V."/>
            <person name="Szebenyi C."/>
            <person name="Tomsovsky M."/>
            <person name="Tulloss R.E."/>
            <person name="Uehling J."/>
            <person name="Grigoriev I.V."/>
            <person name="Vagvolgyi C."/>
            <person name="Papp T."/>
            <person name="Martin F.M."/>
            <person name="Miettinen O."/>
            <person name="Hibbett D.S."/>
            <person name="Nagy L.G."/>
        </authorList>
    </citation>
    <scope>NUCLEOTIDE SEQUENCE [LARGE SCALE GENOMIC DNA]</scope>
    <source>
        <strain evidence="2 3">CBS 962.96</strain>
    </source>
</reference>
<feature type="compositionally biased region" description="Low complexity" evidence="1">
    <location>
        <begin position="8"/>
        <end position="20"/>
    </location>
</feature>
<dbReference type="Proteomes" id="UP000297245">
    <property type="component" value="Unassembled WGS sequence"/>
</dbReference>
<evidence type="ECO:0000256" key="1">
    <source>
        <dbReference type="SAM" id="MobiDB-lite"/>
    </source>
</evidence>
<feature type="region of interest" description="Disordered" evidence="1">
    <location>
        <begin position="55"/>
        <end position="79"/>
    </location>
</feature>
<dbReference type="EMBL" id="ML179090">
    <property type="protein sequence ID" value="THV01419.1"/>
    <property type="molecule type" value="Genomic_DNA"/>
</dbReference>
<protein>
    <submittedName>
        <fullName evidence="2">Uncharacterized protein</fullName>
    </submittedName>
</protein>
<accession>A0A4S8MGS2</accession>
<feature type="region of interest" description="Disordered" evidence="1">
    <location>
        <begin position="1"/>
        <end position="33"/>
    </location>
</feature>
<feature type="compositionally biased region" description="Polar residues" evidence="1">
    <location>
        <begin position="21"/>
        <end position="33"/>
    </location>
</feature>
<evidence type="ECO:0000313" key="2">
    <source>
        <dbReference type="EMBL" id="THV01419.1"/>
    </source>
</evidence>